<dbReference type="PANTHER" id="PTHR43791:SF7">
    <property type="entry name" value="MAJOR FACILITATOR SUPERFAMILY (MFS) PROFILE DOMAIN-CONTAINING PROTEIN"/>
    <property type="match status" value="1"/>
</dbReference>
<feature type="transmembrane region" description="Helical" evidence="7">
    <location>
        <begin position="463"/>
        <end position="484"/>
    </location>
</feature>
<gene>
    <name evidence="8" type="ORF">CLO192961_LOCUS273322</name>
</gene>
<evidence type="ECO:0000256" key="6">
    <source>
        <dbReference type="SAM" id="MobiDB-lite"/>
    </source>
</evidence>
<dbReference type="PANTHER" id="PTHR43791">
    <property type="entry name" value="PERMEASE-RELATED"/>
    <property type="match status" value="1"/>
</dbReference>
<keyword evidence="5 7" id="KW-0472">Membrane</keyword>
<feature type="transmembrane region" description="Helical" evidence="7">
    <location>
        <begin position="141"/>
        <end position="161"/>
    </location>
</feature>
<feature type="transmembrane region" description="Helical" evidence="7">
    <location>
        <begin position="370"/>
        <end position="388"/>
    </location>
</feature>
<dbReference type="Proteomes" id="UP000766486">
    <property type="component" value="Unassembled WGS sequence"/>
</dbReference>
<dbReference type="EMBL" id="CABFNS010000812">
    <property type="protein sequence ID" value="VUC29999.1"/>
    <property type="molecule type" value="Genomic_DNA"/>
</dbReference>
<dbReference type="InterPro" id="IPR011701">
    <property type="entry name" value="MFS"/>
</dbReference>
<sequence>MSGINHASSEDDTKNALQNPKAPALIVNDKNIVEDEDTEVGASTDIAIGDIIDENEFTEEEYKTLLRKIDYFLLPLMFCCYGIQQTDKTSIGIQAIFGMRDDLNLQGTQYNWLTTIFYITYLVGEFPSNFILQRWSIGRALTIYMMCWGICLICITAVNTWSQIMALRALQGFFECTISPGFLLIIGSWYRTEEQAPRALFWQSANAFFLIICDLIMYGIAGHVQEHGGMAPWRTISLFLGSLTIALAIAAIFLLGTPKEVRWLSKRERRMAQARIVRNKAGRDTTGIKWSWPQVREALRDPQVWFSFCNAFINNIPNGGLSSFGSIMYTSFGFDNMQVLLISLPRSAISLFLFLGVGVFIRRVPNMRMWIMMIGCVLPFIGLLAMSLLPNTPELKWTKWGLYIMTMPFVFPIFLAWSLIPSNVAGRTKKTVISSLTFLAYCIGNIGGSFVFKTSDGPRYVSGTVACSIAFALEFGIILAWRGWYMYENRRRDKAAEASGLSKEEQESEGRRLGELDVTDMENPHFRYSM</sequence>
<comment type="subcellular location">
    <subcellularLocation>
        <location evidence="1">Membrane</location>
        <topology evidence="1">Multi-pass membrane protein</topology>
    </subcellularLocation>
</comment>
<organism evidence="8 9">
    <name type="scientific">Bionectria ochroleuca</name>
    <name type="common">Gliocladium roseum</name>
    <dbReference type="NCBI Taxonomy" id="29856"/>
    <lineage>
        <taxon>Eukaryota</taxon>
        <taxon>Fungi</taxon>
        <taxon>Dikarya</taxon>
        <taxon>Ascomycota</taxon>
        <taxon>Pezizomycotina</taxon>
        <taxon>Sordariomycetes</taxon>
        <taxon>Hypocreomycetidae</taxon>
        <taxon>Hypocreales</taxon>
        <taxon>Bionectriaceae</taxon>
        <taxon>Clonostachys</taxon>
    </lineage>
</organism>
<evidence type="ECO:0000256" key="1">
    <source>
        <dbReference type="ARBA" id="ARBA00004141"/>
    </source>
</evidence>
<evidence type="ECO:0008006" key="10">
    <source>
        <dbReference type="Google" id="ProtNLM"/>
    </source>
</evidence>
<evidence type="ECO:0000256" key="7">
    <source>
        <dbReference type="SAM" id="Phobius"/>
    </source>
</evidence>
<proteinExistence type="predicted"/>
<dbReference type="Pfam" id="PF07690">
    <property type="entry name" value="MFS_1"/>
    <property type="match status" value="1"/>
</dbReference>
<feature type="transmembrane region" description="Helical" evidence="7">
    <location>
        <begin position="432"/>
        <end position="451"/>
    </location>
</feature>
<feature type="transmembrane region" description="Helical" evidence="7">
    <location>
        <begin position="202"/>
        <end position="224"/>
    </location>
</feature>
<dbReference type="Gene3D" id="1.20.1250.20">
    <property type="entry name" value="MFS general substrate transporter like domains"/>
    <property type="match status" value="1"/>
</dbReference>
<dbReference type="SUPFAM" id="SSF103473">
    <property type="entry name" value="MFS general substrate transporter"/>
    <property type="match status" value="1"/>
</dbReference>
<evidence type="ECO:0000256" key="3">
    <source>
        <dbReference type="ARBA" id="ARBA00022692"/>
    </source>
</evidence>
<keyword evidence="2" id="KW-0813">Transport</keyword>
<feature type="region of interest" description="Disordered" evidence="6">
    <location>
        <begin position="1"/>
        <end position="20"/>
    </location>
</feature>
<feature type="transmembrane region" description="Helical" evidence="7">
    <location>
        <begin position="173"/>
        <end position="190"/>
    </location>
</feature>
<reference evidence="8 9" key="1">
    <citation type="submission" date="2019-06" db="EMBL/GenBank/DDBJ databases">
        <authorList>
            <person name="Broberg M."/>
        </authorList>
    </citation>
    <scope>NUCLEOTIDE SEQUENCE [LARGE SCALE GENOMIC DNA]</scope>
</reference>
<protein>
    <recommendedName>
        <fullName evidence="10">Major facilitator superfamily (MFS) profile domain-containing protein</fullName>
    </recommendedName>
</protein>
<keyword evidence="4 7" id="KW-1133">Transmembrane helix</keyword>
<evidence type="ECO:0000256" key="4">
    <source>
        <dbReference type="ARBA" id="ARBA00022989"/>
    </source>
</evidence>
<evidence type="ECO:0000313" key="9">
    <source>
        <dbReference type="Proteomes" id="UP000766486"/>
    </source>
</evidence>
<dbReference type="InterPro" id="IPR036259">
    <property type="entry name" value="MFS_trans_sf"/>
</dbReference>
<evidence type="ECO:0000256" key="2">
    <source>
        <dbReference type="ARBA" id="ARBA00022448"/>
    </source>
</evidence>
<keyword evidence="9" id="KW-1185">Reference proteome</keyword>
<feature type="transmembrane region" description="Helical" evidence="7">
    <location>
        <begin position="339"/>
        <end position="361"/>
    </location>
</feature>
<feature type="transmembrane region" description="Helical" evidence="7">
    <location>
        <begin position="400"/>
        <end position="420"/>
    </location>
</feature>
<keyword evidence="3 7" id="KW-0812">Transmembrane</keyword>
<feature type="transmembrane region" description="Helical" evidence="7">
    <location>
        <begin position="236"/>
        <end position="256"/>
    </location>
</feature>
<evidence type="ECO:0000313" key="8">
    <source>
        <dbReference type="EMBL" id="VUC29999.1"/>
    </source>
</evidence>
<name>A0ABY6UJ13_BIOOC</name>
<evidence type="ECO:0000256" key="5">
    <source>
        <dbReference type="ARBA" id="ARBA00023136"/>
    </source>
</evidence>
<accession>A0ABY6UJ13</accession>
<comment type="caution">
    <text evidence="8">The sequence shown here is derived from an EMBL/GenBank/DDBJ whole genome shotgun (WGS) entry which is preliminary data.</text>
</comment>